<evidence type="ECO:0000313" key="3">
    <source>
        <dbReference type="EMBL" id="SFN00292.1"/>
    </source>
</evidence>
<proteinExistence type="predicted"/>
<reference evidence="3 4" key="1">
    <citation type="submission" date="2016-10" db="EMBL/GenBank/DDBJ databases">
        <authorList>
            <person name="de Groot N.N."/>
        </authorList>
    </citation>
    <scope>NUCLEOTIDE SEQUENCE [LARGE SCALE GENOMIC DNA]</scope>
    <source>
        <strain evidence="3 4">DSM 9990</strain>
    </source>
</reference>
<dbReference type="Proteomes" id="UP000199611">
    <property type="component" value="Unassembled WGS sequence"/>
</dbReference>
<keyword evidence="4" id="KW-1185">Reference proteome</keyword>
<dbReference type="RefSeq" id="WP_093395931.1">
    <property type="nucleotide sequence ID" value="NZ_FOUU01000009.1"/>
</dbReference>
<protein>
    <submittedName>
        <fullName evidence="3">Uncharacterized protein</fullName>
    </submittedName>
</protein>
<feature type="compositionally biased region" description="Basic and acidic residues" evidence="1">
    <location>
        <begin position="141"/>
        <end position="150"/>
    </location>
</feature>
<name>A0A1I4VGH6_9BACT</name>
<accession>A0A1I4VGH6</accession>
<sequence length="150" mass="16714">MRWFRKSSQRQGADASSAEKSQINQGIGYMYAIMGLQVVFALAMVVIMLFIGKVIATPWWVFAAMFVGVCSVCVYVYRKIKKKIIAFKTALQGLDLSDKNYEISVMGGMLTMRIEHNPRRLLEASSVEVRPALPGSSEEASSERPGQRVS</sequence>
<dbReference type="AlphaFoldDB" id="A0A1I4VGH6"/>
<keyword evidence="2" id="KW-1133">Transmembrane helix</keyword>
<dbReference type="EMBL" id="FOUU01000009">
    <property type="protein sequence ID" value="SFN00292.1"/>
    <property type="molecule type" value="Genomic_DNA"/>
</dbReference>
<organism evidence="3 4">
    <name type="scientific">Thermodesulforhabdus norvegica</name>
    <dbReference type="NCBI Taxonomy" id="39841"/>
    <lineage>
        <taxon>Bacteria</taxon>
        <taxon>Pseudomonadati</taxon>
        <taxon>Thermodesulfobacteriota</taxon>
        <taxon>Syntrophobacteria</taxon>
        <taxon>Syntrophobacterales</taxon>
        <taxon>Thermodesulforhabdaceae</taxon>
        <taxon>Thermodesulforhabdus</taxon>
    </lineage>
</organism>
<feature type="region of interest" description="Disordered" evidence="1">
    <location>
        <begin position="128"/>
        <end position="150"/>
    </location>
</feature>
<feature type="transmembrane region" description="Helical" evidence="2">
    <location>
        <begin position="29"/>
        <end position="51"/>
    </location>
</feature>
<keyword evidence="2" id="KW-0472">Membrane</keyword>
<keyword evidence="2" id="KW-0812">Transmembrane</keyword>
<feature type="transmembrane region" description="Helical" evidence="2">
    <location>
        <begin position="57"/>
        <end position="77"/>
    </location>
</feature>
<dbReference type="STRING" id="39841.SAMN05660836_02297"/>
<evidence type="ECO:0000313" key="4">
    <source>
        <dbReference type="Proteomes" id="UP000199611"/>
    </source>
</evidence>
<gene>
    <name evidence="3" type="ORF">SAMN05660836_02297</name>
</gene>
<dbReference type="OrthoDB" id="5519974at2"/>
<evidence type="ECO:0000256" key="2">
    <source>
        <dbReference type="SAM" id="Phobius"/>
    </source>
</evidence>
<evidence type="ECO:0000256" key="1">
    <source>
        <dbReference type="SAM" id="MobiDB-lite"/>
    </source>
</evidence>